<name>A0ACB8UKS8_9APHY</name>
<evidence type="ECO:0000313" key="1">
    <source>
        <dbReference type="EMBL" id="KAI0094889.1"/>
    </source>
</evidence>
<evidence type="ECO:0000313" key="2">
    <source>
        <dbReference type="Proteomes" id="UP001055072"/>
    </source>
</evidence>
<organism evidence="1 2">
    <name type="scientific">Irpex rosettiformis</name>
    <dbReference type="NCBI Taxonomy" id="378272"/>
    <lineage>
        <taxon>Eukaryota</taxon>
        <taxon>Fungi</taxon>
        <taxon>Dikarya</taxon>
        <taxon>Basidiomycota</taxon>
        <taxon>Agaricomycotina</taxon>
        <taxon>Agaricomycetes</taxon>
        <taxon>Polyporales</taxon>
        <taxon>Irpicaceae</taxon>
        <taxon>Irpex</taxon>
    </lineage>
</organism>
<accession>A0ACB8UKS8</accession>
<sequence>MWWPVDSRNLKRLVNILPIQRISILKMQRTMWKKVKAHTLRVMDNSRCVALTTLLEKFLLPVCFVHGHLGKLTLSLNWQNIGNEAIQVEIEDLYLLVVPSSDHDTDFAEQRKRACYAKLE</sequence>
<proteinExistence type="predicted"/>
<comment type="caution">
    <text evidence="1">The sequence shown here is derived from an EMBL/GenBank/DDBJ whole genome shotgun (WGS) entry which is preliminary data.</text>
</comment>
<gene>
    <name evidence="1" type="ORF">BDY19DRAFT_50407</name>
</gene>
<keyword evidence="2" id="KW-1185">Reference proteome</keyword>
<dbReference type="Proteomes" id="UP001055072">
    <property type="component" value="Unassembled WGS sequence"/>
</dbReference>
<dbReference type="EMBL" id="MU274900">
    <property type="protein sequence ID" value="KAI0094889.1"/>
    <property type="molecule type" value="Genomic_DNA"/>
</dbReference>
<protein>
    <submittedName>
        <fullName evidence="1">Uncharacterized protein</fullName>
    </submittedName>
</protein>
<reference evidence="1" key="1">
    <citation type="journal article" date="2021" name="Environ. Microbiol.">
        <title>Gene family expansions and transcriptome signatures uncover fungal adaptations to wood decay.</title>
        <authorList>
            <person name="Hage H."/>
            <person name="Miyauchi S."/>
            <person name="Viragh M."/>
            <person name="Drula E."/>
            <person name="Min B."/>
            <person name="Chaduli D."/>
            <person name="Navarro D."/>
            <person name="Favel A."/>
            <person name="Norest M."/>
            <person name="Lesage-Meessen L."/>
            <person name="Balint B."/>
            <person name="Merenyi Z."/>
            <person name="de Eugenio L."/>
            <person name="Morin E."/>
            <person name="Martinez A.T."/>
            <person name="Baldrian P."/>
            <person name="Stursova M."/>
            <person name="Martinez M.J."/>
            <person name="Novotny C."/>
            <person name="Magnuson J.K."/>
            <person name="Spatafora J.W."/>
            <person name="Maurice S."/>
            <person name="Pangilinan J."/>
            <person name="Andreopoulos W."/>
            <person name="LaButti K."/>
            <person name="Hundley H."/>
            <person name="Na H."/>
            <person name="Kuo A."/>
            <person name="Barry K."/>
            <person name="Lipzen A."/>
            <person name="Henrissat B."/>
            <person name="Riley R."/>
            <person name="Ahrendt S."/>
            <person name="Nagy L.G."/>
            <person name="Grigoriev I.V."/>
            <person name="Martin F."/>
            <person name="Rosso M.N."/>
        </authorList>
    </citation>
    <scope>NUCLEOTIDE SEQUENCE</scope>
    <source>
        <strain evidence="1">CBS 384.51</strain>
    </source>
</reference>